<keyword evidence="2" id="KW-1133">Transmembrane helix</keyword>
<accession>A0ABV9QQZ1</accession>
<comment type="caution">
    <text evidence="4">The sequence shown here is derived from an EMBL/GenBank/DDBJ whole genome shotgun (WGS) entry which is preliminary data.</text>
</comment>
<feature type="domain" description="SPOR" evidence="3">
    <location>
        <begin position="130"/>
        <end position="209"/>
    </location>
</feature>
<evidence type="ECO:0000259" key="3">
    <source>
        <dbReference type="PROSITE" id="PS51724"/>
    </source>
</evidence>
<dbReference type="PROSITE" id="PS51724">
    <property type="entry name" value="SPOR"/>
    <property type="match status" value="1"/>
</dbReference>
<dbReference type="Pfam" id="PF05036">
    <property type="entry name" value="SPOR"/>
    <property type="match status" value="1"/>
</dbReference>
<keyword evidence="5" id="KW-1185">Reference proteome</keyword>
<keyword evidence="2" id="KW-0472">Membrane</keyword>
<evidence type="ECO:0000256" key="1">
    <source>
        <dbReference type="SAM" id="MobiDB-lite"/>
    </source>
</evidence>
<sequence>MAAKKNGRQATRGGNGAQKPAWLWVLVGMLLGIGLMLVVLGKDWAPLLRKKNLPQPNPEATAPRESETPVAEAKPPPKKNYDFYQVLPEAEVVIPDAELSAKAKAEKQARANPAAPATAPGTAPAGTAAPAAGARYVLQTSSYPDPKAADEAKAKLALSGFSAQVQPVTINGKTWHRVRLGPYASASELEAAKKSLAENGISAIALKEQPAQ</sequence>
<dbReference type="PANTHER" id="PTHR38687:SF1">
    <property type="entry name" value="CELL DIVISION PROTEIN DEDD"/>
    <property type="match status" value="1"/>
</dbReference>
<dbReference type="RefSeq" id="WP_380018531.1">
    <property type="nucleotide sequence ID" value="NZ_JBHSHD010000002.1"/>
</dbReference>
<evidence type="ECO:0000256" key="2">
    <source>
        <dbReference type="SAM" id="Phobius"/>
    </source>
</evidence>
<dbReference type="SUPFAM" id="SSF110997">
    <property type="entry name" value="Sporulation related repeat"/>
    <property type="match status" value="1"/>
</dbReference>
<dbReference type="Proteomes" id="UP001595886">
    <property type="component" value="Unassembled WGS sequence"/>
</dbReference>
<name>A0ABV9QQZ1_9GAMM</name>
<reference evidence="5" key="1">
    <citation type="journal article" date="2019" name="Int. J. Syst. Evol. Microbiol.">
        <title>The Global Catalogue of Microorganisms (GCM) 10K type strain sequencing project: providing services to taxonomists for standard genome sequencing and annotation.</title>
        <authorList>
            <consortium name="The Broad Institute Genomics Platform"/>
            <consortium name="The Broad Institute Genome Sequencing Center for Infectious Disease"/>
            <person name="Wu L."/>
            <person name="Ma J."/>
        </authorList>
    </citation>
    <scope>NUCLEOTIDE SEQUENCE [LARGE SCALE GENOMIC DNA]</scope>
    <source>
        <strain evidence="5">CCUG 30340</strain>
    </source>
</reference>
<dbReference type="InterPro" id="IPR052521">
    <property type="entry name" value="Cell_div_SPOR-domain"/>
</dbReference>
<dbReference type="EMBL" id="JBHSHD010000002">
    <property type="protein sequence ID" value="MFC4818799.1"/>
    <property type="molecule type" value="Genomic_DNA"/>
</dbReference>
<protein>
    <submittedName>
        <fullName evidence="4">SPOR domain-containing protein</fullName>
    </submittedName>
</protein>
<proteinExistence type="predicted"/>
<keyword evidence="2" id="KW-0812">Transmembrane</keyword>
<evidence type="ECO:0000313" key="4">
    <source>
        <dbReference type="EMBL" id="MFC4818799.1"/>
    </source>
</evidence>
<dbReference type="PANTHER" id="PTHR38687">
    <property type="entry name" value="CELL DIVISION PROTEIN DEDD-RELATED"/>
    <property type="match status" value="1"/>
</dbReference>
<gene>
    <name evidence="4" type="ORF">ACFO6Q_00595</name>
</gene>
<dbReference type="Gene3D" id="3.30.70.1070">
    <property type="entry name" value="Sporulation related repeat"/>
    <property type="match status" value="1"/>
</dbReference>
<feature type="transmembrane region" description="Helical" evidence="2">
    <location>
        <begin position="21"/>
        <end position="41"/>
    </location>
</feature>
<feature type="compositionally biased region" description="Low complexity" evidence="1">
    <location>
        <begin position="113"/>
        <end position="128"/>
    </location>
</feature>
<feature type="region of interest" description="Disordered" evidence="1">
    <location>
        <begin position="51"/>
        <end position="78"/>
    </location>
</feature>
<dbReference type="InterPro" id="IPR036680">
    <property type="entry name" value="SPOR-like_sf"/>
</dbReference>
<organism evidence="4 5">
    <name type="scientific">Dokdonella ginsengisoli</name>
    <dbReference type="NCBI Taxonomy" id="363846"/>
    <lineage>
        <taxon>Bacteria</taxon>
        <taxon>Pseudomonadati</taxon>
        <taxon>Pseudomonadota</taxon>
        <taxon>Gammaproteobacteria</taxon>
        <taxon>Lysobacterales</taxon>
        <taxon>Rhodanobacteraceae</taxon>
        <taxon>Dokdonella</taxon>
    </lineage>
</organism>
<evidence type="ECO:0000313" key="5">
    <source>
        <dbReference type="Proteomes" id="UP001595886"/>
    </source>
</evidence>
<feature type="region of interest" description="Disordered" evidence="1">
    <location>
        <begin position="104"/>
        <end position="128"/>
    </location>
</feature>
<dbReference type="InterPro" id="IPR007730">
    <property type="entry name" value="SPOR-like_dom"/>
</dbReference>